<dbReference type="AlphaFoldDB" id="A0A2A4J1Q7"/>
<gene>
    <name evidence="1" type="ORF">B5V51_9289</name>
</gene>
<protein>
    <submittedName>
        <fullName evidence="1">Uncharacterized protein</fullName>
    </submittedName>
</protein>
<dbReference type="EMBL" id="NWSH01004191">
    <property type="protein sequence ID" value="PCG65370.1"/>
    <property type="molecule type" value="Genomic_DNA"/>
</dbReference>
<accession>A0A2A4J1Q7</accession>
<name>A0A2A4J1Q7_HELVI</name>
<sequence length="1165" mass="133554">MSSLTPVTLSGDNLGQRHRHLNSLVREAHESGAKFPDVEALPELSPLDRLFKIDLAVKLQHVHYIIRNLKHDDMLFVSRALRATWLVHHQDIINPKYLEDVLFPEMLAPAVTRMKHWLYINLREPAMCQQFYQHYKPDSFDFAIKFLSHCSQDFILEEVPKILPKLSTHYLKVLCEKCPRVAKIYFDALATDEDVKARYLAQEMSYYNSVKFSRLSPSATEYIVRCHKARLWSKLELYVAYFLHIPSLAARLSVEECQQVVLQLARATYLQRWFQYKAVEPLIKRLSPDKRAAFKKRVFVEKDVGEYVQDWPYSTPEPPLPADSDTHIFDDEIFSAIQKIKKVLKRVIKKKKRGPRPDMADIIEYTQGKTELDRLFDEFRFIGFDRALHELGQRLQAAGSVERRRDIFLVLVSKTGGRSEAVSALLRLAARHSNEPPHIRASILRSLVKRANVWRLPADVWQHLLEFGHGLGLDGGTSEAACREGLHAVVIHQLLAGECEQAVRIAFLNDFSTLAEYSLTPDEQRRIAFGLQNMLTATPSDEEPSVAAERLGQMLDIIFNYRICVDAALPTVMAVKSLAARDAEASRCLLIRLYDAQIGRRELLRENLKFRCDQAAFLNALRHDPAALDLEEVASAVASGGSRFDVFISKLVVYFNQQDDLTSRLATVFQAMVAQRPNNHRKITIKPKVYRIRRTDDLRTNMTRALASLLCQQFEKVLSGSDAEGSAYVTYGPALRACAHRARPAINLAEWGWRKAGVKAVATLAMRCREVERASLTRALAAERRTARVALALSMRSAGGSLLDTFASAVKLRPAVALRVALLYFRRFGAGADHRVWDIVKPLFSSVNLAPRERLCELLKKADWLPSTIEPEYWATLCLALNKISNSKSVLVLRNVSAYLPEIGQDTLETVLLCMFDTTDDDVPVIPLPALYVRYLMLSRNDLDLEERWSKIGNQFFEILEKLRSEHEKYFERRLNQIMSCLKYNSAFLNSDYTCCLLVMEKILAWMSTFMPKEEYFDKYVQVHLTMLYYRAVRQSMKQMPEVFADVKRRKSEGVEAVGFVFGRYIVKEVAQLVETFFDSVMELYYDALTNYLYSLYGKGNSRSRFIGAMLRGMLEEGVGQQKRLAVYVLRDRRHDLDEAMRTDIIKQVEQDKDVKIFVYAAEIV</sequence>
<dbReference type="SUPFAM" id="SSF48371">
    <property type="entry name" value="ARM repeat"/>
    <property type="match status" value="1"/>
</dbReference>
<evidence type="ECO:0000313" key="1">
    <source>
        <dbReference type="EMBL" id="PCG65370.1"/>
    </source>
</evidence>
<organism evidence="1">
    <name type="scientific">Heliothis virescens</name>
    <name type="common">Tobacco budworm moth</name>
    <dbReference type="NCBI Taxonomy" id="7102"/>
    <lineage>
        <taxon>Eukaryota</taxon>
        <taxon>Metazoa</taxon>
        <taxon>Ecdysozoa</taxon>
        <taxon>Arthropoda</taxon>
        <taxon>Hexapoda</taxon>
        <taxon>Insecta</taxon>
        <taxon>Pterygota</taxon>
        <taxon>Neoptera</taxon>
        <taxon>Endopterygota</taxon>
        <taxon>Lepidoptera</taxon>
        <taxon>Glossata</taxon>
        <taxon>Ditrysia</taxon>
        <taxon>Noctuoidea</taxon>
        <taxon>Noctuidae</taxon>
        <taxon>Heliothinae</taxon>
        <taxon>Heliothis</taxon>
    </lineage>
</organism>
<dbReference type="InterPro" id="IPR016024">
    <property type="entry name" value="ARM-type_fold"/>
</dbReference>
<comment type="caution">
    <text evidence="1">The sequence shown here is derived from an EMBL/GenBank/DDBJ whole genome shotgun (WGS) entry which is preliminary data.</text>
</comment>
<reference evidence="1" key="1">
    <citation type="submission" date="2017-09" db="EMBL/GenBank/DDBJ databases">
        <title>Contemporary evolution of a Lepidopteran species, Heliothis virescens, in response to modern agricultural practices.</title>
        <authorList>
            <person name="Fritz M.L."/>
            <person name="Deyonke A.M."/>
            <person name="Papanicolaou A."/>
            <person name="Micinski S."/>
            <person name="Westbrook J."/>
            <person name="Gould F."/>
        </authorList>
    </citation>
    <scope>NUCLEOTIDE SEQUENCE [LARGE SCALE GENOMIC DNA]</scope>
    <source>
        <strain evidence="1">HvINT-</strain>
        <tissue evidence="1">Whole body</tissue>
    </source>
</reference>
<proteinExistence type="predicted"/>